<protein>
    <recommendedName>
        <fullName evidence="2">Bifunctional demethylmenaquinone methyltransferase/2-methoxy-6-polyprenyl-1,4-benzoquinol methylase</fullName>
    </recommendedName>
</protein>
<gene>
    <name evidence="1" type="ORF">METZ01_LOCUS270064</name>
</gene>
<name>A0A382JYJ9_9ZZZZ</name>
<feature type="non-terminal residue" evidence="1">
    <location>
        <position position="1"/>
    </location>
</feature>
<reference evidence="1" key="1">
    <citation type="submission" date="2018-05" db="EMBL/GenBank/DDBJ databases">
        <authorList>
            <person name="Lanie J.A."/>
            <person name="Ng W.-L."/>
            <person name="Kazmierczak K.M."/>
            <person name="Andrzejewski T.M."/>
            <person name="Davidsen T.M."/>
            <person name="Wayne K.J."/>
            <person name="Tettelin H."/>
            <person name="Glass J.I."/>
            <person name="Rusch D."/>
            <person name="Podicherti R."/>
            <person name="Tsui H.-C.T."/>
            <person name="Winkler M.E."/>
        </authorList>
    </citation>
    <scope>NUCLEOTIDE SEQUENCE</scope>
</reference>
<sequence length="40" mass="4463">IRRFPKAQEITLLLEKTGFAGVRANKLSLGIATLHSAWRV</sequence>
<evidence type="ECO:0008006" key="2">
    <source>
        <dbReference type="Google" id="ProtNLM"/>
    </source>
</evidence>
<dbReference type="EMBL" id="UINC01077250">
    <property type="protein sequence ID" value="SVC17210.1"/>
    <property type="molecule type" value="Genomic_DNA"/>
</dbReference>
<proteinExistence type="predicted"/>
<evidence type="ECO:0000313" key="1">
    <source>
        <dbReference type="EMBL" id="SVC17210.1"/>
    </source>
</evidence>
<organism evidence="1">
    <name type="scientific">marine metagenome</name>
    <dbReference type="NCBI Taxonomy" id="408172"/>
    <lineage>
        <taxon>unclassified sequences</taxon>
        <taxon>metagenomes</taxon>
        <taxon>ecological metagenomes</taxon>
    </lineage>
</organism>
<dbReference type="Pfam" id="PF01209">
    <property type="entry name" value="Ubie_methyltran"/>
    <property type="match status" value="1"/>
</dbReference>
<dbReference type="AlphaFoldDB" id="A0A382JYJ9"/>
<accession>A0A382JYJ9</accession>